<feature type="chain" id="PRO_5013069604" description="DUF4397 domain-containing protein" evidence="1">
    <location>
        <begin position="22"/>
        <end position="571"/>
    </location>
</feature>
<dbReference type="STRING" id="393003.SAMN05660461_2806"/>
<feature type="signal peptide" evidence="1">
    <location>
        <begin position="1"/>
        <end position="21"/>
    </location>
</feature>
<evidence type="ECO:0000256" key="1">
    <source>
        <dbReference type="SAM" id="SignalP"/>
    </source>
</evidence>
<dbReference type="PROSITE" id="PS51257">
    <property type="entry name" value="PROKAR_LIPOPROTEIN"/>
    <property type="match status" value="1"/>
</dbReference>
<evidence type="ECO:0008006" key="4">
    <source>
        <dbReference type="Google" id="ProtNLM"/>
    </source>
</evidence>
<keyword evidence="3" id="KW-1185">Reference proteome</keyword>
<organism evidence="2 3">
    <name type="scientific">Chitinophaga ginsengisegetis</name>
    <dbReference type="NCBI Taxonomy" id="393003"/>
    <lineage>
        <taxon>Bacteria</taxon>
        <taxon>Pseudomonadati</taxon>
        <taxon>Bacteroidota</taxon>
        <taxon>Chitinophagia</taxon>
        <taxon>Chitinophagales</taxon>
        <taxon>Chitinophagaceae</taxon>
        <taxon>Chitinophaga</taxon>
    </lineage>
</organism>
<sequence length="571" mass="62657">MMKMKITYILIAVAVMMSACSKKLDYSYDNRMVQYPMSASGIRVVNLVGATELSVNGQRLTSYLQPDKEGYYGPNETRGTAYFPETGRLGLTYSIPREQVKASGWVDSILFSSLSVKNAVPAPRPFRAKEDDAHPNDYYFVRFRPNPDGFQDSLFVIPRGISPAADPAVFKVRLLNLSSTITGSIPPGIFRTGPMSLTLADGTGVPGLSNIAPGKYSDYVEIPYGTYQFKVLNNEGKEVPAGGTIYNLFNPATGTLMDINGTPGIGGNKDTWLTYAPLKTFQPGGIYTIVVSSTYEANIPTGNPNGETYKSENNTFRIIADIPEPLNITYARLQGVNVAAGKKITWQVDGQPMGSTLAFTQQTTYSRYITGTHMVKALDENGQVLAESNLAMQPADNFTAWLYTRKDGSAAITFSANNLSGKYYDGTATDDGTYSILKAVYPFWIRFMNFCPDLEEVTFTQGNGQPFSAVSALAYQHIYFAKAVTDLPYVMQMVNFSQPVMAYASRPGIAPGDWLRNITPLKSRDFIARPELYKTPELPQSEPGIYTVVLLGSTAANATEKARMIIVKHNN</sequence>
<name>A0A1T5NUW2_9BACT</name>
<evidence type="ECO:0000313" key="2">
    <source>
        <dbReference type="EMBL" id="SKD04290.1"/>
    </source>
</evidence>
<dbReference type="EMBL" id="FUZZ01000002">
    <property type="protein sequence ID" value="SKD04290.1"/>
    <property type="molecule type" value="Genomic_DNA"/>
</dbReference>
<proteinExistence type="predicted"/>
<reference evidence="2 3" key="1">
    <citation type="submission" date="2017-02" db="EMBL/GenBank/DDBJ databases">
        <authorList>
            <person name="Peterson S.W."/>
        </authorList>
    </citation>
    <scope>NUCLEOTIDE SEQUENCE [LARGE SCALE GENOMIC DNA]</scope>
    <source>
        <strain evidence="2 3">DSM 18108</strain>
    </source>
</reference>
<gene>
    <name evidence="2" type="ORF">SAMN05660461_2806</name>
</gene>
<keyword evidence="1" id="KW-0732">Signal</keyword>
<dbReference type="AlphaFoldDB" id="A0A1T5NUW2"/>
<protein>
    <recommendedName>
        <fullName evidence="4">DUF4397 domain-containing protein</fullName>
    </recommendedName>
</protein>
<evidence type="ECO:0000313" key="3">
    <source>
        <dbReference type="Proteomes" id="UP000190166"/>
    </source>
</evidence>
<dbReference type="Proteomes" id="UP000190166">
    <property type="component" value="Unassembled WGS sequence"/>
</dbReference>
<accession>A0A1T5NUW2</accession>